<dbReference type="Proteomes" id="UP001519887">
    <property type="component" value="Unassembled WGS sequence"/>
</dbReference>
<proteinExistence type="predicted"/>
<reference evidence="1 2" key="1">
    <citation type="submission" date="2021-07" db="EMBL/GenBank/DDBJ databases">
        <title>Paenibacillus radiodurans sp. nov., isolated from the southeastern edge of Tengger Desert.</title>
        <authorList>
            <person name="Zhang G."/>
        </authorList>
    </citation>
    <scope>NUCLEOTIDE SEQUENCE [LARGE SCALE GENOMIC DNA]</scope>
    <source>
        <strain evidence="1 2">CCM 7311</strain>
    </source>
</reference>
<dbReference type="Gene3D" id="2.40.50.480">
    <property type="match status" value="1"/>
</dbReference>
<evidence type="ECO:0000313" key="1">
    <source>
        <dbReference type="EMBL" id="MBW7459057.1"/>
    </source>
</evidence>
<protein>
    <submittedName>
        <fullName evidence="1">YxeA family protein</fullName>
    </submittedName>
</protein>
<evidence type="ECO:0000313" key="2">
    <source>
        <dbReference type="Proteomes" id="UP001519887"/>
    </source>
</evidence>
<gene>
    <name evidence="1" type="ORF">K0U00_33910</name>
</gene>
<organism evidence="1 2">
    <name type="scientific">Paenibacillus sepulcri</name>
    <dbReference type="NCBI Taxonomy" id="359917"/>
    <lineage>
        <taxon>Bacteria</taxon>
        <taxon>Bacillati</taxon>
        <taxon>Bacillota</taxon>
        <taxon>Bacilli</taxon>
        <taxon>Bacillales</taxon>
        <taxon>Paenibacillaceae</taxon>
        <taxon>Paenibacillus</taxon>
    </lineage>
</organism>
<dbReference type="InterPro" id="IPR036166">
    <property type="entry name" value="YxeA-like_sf"/>
</dbReference>
<dbReference type="RefSeq" id="WP_210039512.1">
    <property type="nucleotide sequence ID" value="NZ_JBHLVU010000005.1"/>
</dbReference>
<comment type="caution">
    <text evidence="1">The sequence shown here is derived from an EMBL/GenBank/DDBJ whole genome shotgun (WGS) entry which is preliminary data.</text>
</comment>
<dbReference type="Pfam" id="PF06486">
    <property type="entry name" value="DUF1093"/>
    <property type="match status" value="1"/>
</dbReference>
<sequence>MKAFLITIITVLVLLFGSVLLLQNVNLNRLGTHQYYVQVGKGVKMEDKADNGMTYVYYQYTLDGFDKDGKEKNVIFTANKELRKDAYLRVYLKGGKASSYQEVQEQELPEPAKRELEGH</sequence>
<dbReference type="EMBL" id="JAHZIK010001461">
    <property type="protein sequence ID" value="MBW7459057.1"/>
    <property type="molecule type" value="Genomic_DNA"/>
</dbReference>
<dbReference type="PANTHER" id="PTHR36433:SF2">
    <property type="entry name" value="YXEA FAMILY PROTEIN"/>
    <property type="match status" value="1"/>
</dbReference>
<dbReference type="NCBIfam" id="TIGR01655">
    <property type="entry name" value="yxeA_fam"/>
    <property type="match status" value="1"/>
</dbReference>
<keyword evidence="2" id="KW-1185">Reference proteome</keyword>
<dbReference type="InterPro" id="IPR006542">
    <property type="entry name" value="DUF1093"/>
</dbReference>
<accession>A0ABS7CE01</accession>
<dbReference type="PANTHER" id="PTHR36433">
    <property type="entry name" value="HYPOTHETICAL CYTOSOLIC PROTEIN"/>
    <property type="match status" value="1"/>
</dbReference>
<name>A0ABS7CE01_9BACL</name>
<dbReference type="SUPFAM" id="SSF159121">
    <property type="entry name" value="BC4932-like"/>
    <property type="match status" value="1"/>
</dbReference>